<dbReference type="EMBL" id="CP139960">
    <property type="protein sequence ID" value="WQD36856.1"/>
    <property type="molecule type" value="Genomic_DNA"/>
</dbReference>
<keyword evidence="1" id="KW-0732">Signal</keyword>
<keyword evidence="3" id="KW-0449">Lipoprotein</keyword>
<dbReference type="InterPro" id="IPR008979">
    <property type="entry name" value="Galactose-bd-like_sf"/>
</dbReference>
<name>A0ABZ0W1A4_9BACT</name>
<dbReference type="Pfam" id="PF16323">
    <property type="entry name" value="DUF4959"/>
    <property type="match status" value="1"/>
</dbReference>
<organism evidence="3 4">
    <name type="scientific">Niabella yanshanensis</name>
    <dbReference type="NCBI Taxonomy" id="577386"/>
    <lineage>
        <taxon>Bacteria</taxon>
        <taxon>Pseudomonadati</taxon>
        <taxon>Bacteroidota</taxon>
        <taxon>Chitinophagia</taxon>
        <taxon>Chitinophagales</taxon>
        <taxon>Chitinophagaceae</taxon>
        <taxon>Niabella</taxon>
    </lineage>
</organism>
<evidence type="ECO:0000313" key="3">
    <source>
        <dbReference type="EMBL" id="WQD36856.1"/>
    </source>
</evidence>
<dbReference type="SUPFAM" id="SSF49785">
    <property type="entry name" value="Galactose-binding domain-like"/>
    <property type="match status" value="1"/>
</dbReference>
<keyword evidence="4" id="KW-1185">Reference proteome</keyword>
<feature type="chain" id="PRO_5047471253" evidence="1">
    <location>
        <begin position="21"/>
        <end position="396"/>
    </location>
</feature>
<dbReference type="Gene3D" id="2.60.120.260">
    <property type="entry name" value="Galactose-binding domain-like"/>
    <property type="match status" value="1"/>
</dbReference>
<evidence type="ECO:0000256" key="1">
    <source>
        <dbReference type="SAM" id="SignalP"/>
    </source>
</evidence>
<feature type="domain" description="F5/8 type C" evidence="2">
    <location>
        <begin position="256"/>
        <end position="394"/>
    </location>
</feature>
<dbReference type="Pfam" id="PF17166">
    <property type="entry name" value="DUF5126"/>
    <property type="match status" value="1"/>
</dbReference>
<dbReference type="PROSITE" id="PS51257">
    <property type="entry name" value="PROKAR_LIPOPROTEIN"/>
    <property type="match status" value="1"/>
</dbReference>
<gene>
    <name evidence="3" type="ORF">U0035_14385</name>
</gene>
<dbReference type="InterPro" id="IPR032164">
    <property type="entry name" value="DUF5000"/>
</dbReference>
<dbReference type="PROSITE" id="PS50022">
    <property type="entry name" value="FA58C_3"/>
    <property type="match status" value="1"/>
</dbReference>
<dbReference type="Pfam" id="PF16391">
    <property type="entry name" value="DUF5000"/>
    <property type="match status" value="1"/>
</dbReference>
<evidence type="ECO:0000259" key="2">
    <source>
        <dbReference type="PROSITE" id="PS50022"/>
    </source>
</evidence>
<reference evidence="3 4" key="1">
    <citation type="submission" date="2023-12" db="EMBL/GenBank/DDBJ databases">
        <title>Genome sequencing and assembly of bacterial species from a model synthetic community.</title>
        <authorList>
            <person name="Hogle S.L."/>
        </authorList>
    </citation>
    <scope>NUCLEOTIDE SEQUENCE [LARGE SCALE GENOMIC DNA]</scope>
    <source>
        <strain evidence="3 4">HAMBI_3031</strain>
    </source>
</reference>
<dbReference type="Proteomes" id="UP001325680">
    <property type="component" value="Chromosome"/>
</dbReference>
<feature type="signal peptide" evidence="1">
    <location>
        <begin position="1"/>
        <end position="20"/>
    </location>
</feature>
<accession>A0ABZ0W1A4</accession>
<proteinExistence type="predicted"/>
<evidence type="ECO:0000313" key="4">
    <source>
        <dbReference type="Proteomes" id="UP001325680"/>
    </source>
</evidence>
<dbReference type="InterPro" id="IPR000421">
    <property type="entry name" value="FA58C"/>
</dbReference>
<sequence>MMKLKIFLFSLLVLAGLGCAKETTLSPLESNGTPPGKVTNVQWAAGPGSATITYALPSDKDLLYVKAVYNLASGREMEVKASYYGRSLMVEGFGDTEEHEVKLYAVNRSEVASDPVTIKVKPLENPIWGVFRSLSMAPDFSGIRITAKNTSKADLAFEVFAEDSTGKLKPATNNIYSSAEDVARTIRGYDSIPRRFAVTVRDRWLNYSDTLFAHLTPYYETEIPRSGFRAVTLPGDVGLHKDTPMPGMWDGIADWWPAVTMTSSAVLTPQWITFDIGKLATLSRVLIYDYGEYINGRTYFYAGNLFDFEIWGSNNPPADGSFDNWIKLGTFKSVKPSGTPYGVNTAEDLEVARAGLSYTFDPGMPKVKYLRIKSIKNWQGTTYFAIAEIRVFGDPR</sequence>
<dbReference type="InterPro" id="IPR032527">
    <property type="entry name" value="DUF4959"/>
</dbReference>
<dbReference type="RefSeq" id="WP_114793216.1">
    <property type="nucleotide sequence ID" value="NZ_CP139960.1"/>
</dbReference>
<protein>
    <submittedName>
        <fullName evidence="3">DUF5000 domain-containing lipoprotein</fullName>
    </submittedName>
</protein>
<dbReference type="InterPro" id="IPR033431">
    <property type="entry name" value="DUF5126"/>
</dbReference>